<evidence type="ECO:0000313" key="3">
    <source>
        <dbReference type="Proteomes" id="UP000720189"/>
    </source>
</evidence>
<dbReference type="AlphaFoldDB" id="A0A9P9GBM1"/>
<gene>
    <name evidence="2" type="ORF">BKA55DRAFT_694936</name>
</gene>
<dbReference type="RefSeq" id="XP_046044522.1">
    <property type="nucleotide sequence ID" value="XM_046200100.1"/>
</dbReference>
<name>A0A9P9GBM1_FUSRE</name>
<protein>
    <submittedName>
        <fullName evidence="2">Uncharacterized protein</fullName>
    </submittedName>
</protein>
<feature type="signal peptide" evidence="1">
    <location>
        <begin position="1"/>
        <end position="18"/>
    </location>
</feature>
<evidence type="ECO:0000256" key="1">
    <source>
        <dbReference type="SAM" id="SignalP"/>
    </source>
</evidence>
<evidence type="ECO:0000313" key="2">
    <source>
        <dbReference type="EMBL" id="KAH7234757.1"/>
    </source>
</evidence>
<feature type="chain" id="PRO_5040487237" evidence="1">
    <location>
        <begin position="19"/>
        <end position="123"/>
    </location>
</feature>
<dbReference type="GeneID" id="70230054"/>
<accession>A0A9P9GBM1</accession>
<keyword evidence="1" id="KW-0732">Signal</keyword>
<proteinExistence type="predicted"/>
<sequence length="123" mass="13123">MQFITSTIFITLFGAATAFPGLTPRQNLKNGILICPNAEATFANPGPNMAGVCTRTYKCQSGSDGVKSGNVWTNSCIGCPPDQNVNSFGNCVFQFSPESVIAAPLNLDSMEDGYTMNADWQLT</sequence>
<comment type="caution">
    <text evidence="2">The sequence shown here is derived from an EMBL/GenBank/DDBJ whole genome shotgun (WGS) entry which is preliminary data.</text>
</comment>
<dbReference type="EMBL" id="JAGMUX010000017">
    <property type="protein sequence ID" value="KAH7234757.1"/>
    <property type="molecule type" value="Genomic_DNA"/>
</dbReference>
<dbReference type="Proteomes" id="UP000720189">
    <property type="component" value="Unassembled WGS sequence"/>
</dbReference>
<dbReference type="OrthoDB" id="5014971at2759"/>
<reference evidence="2" key="1">
    <citation type="journal article" date="2021" name="Nat. Commun.">
        <title>Genetic determinants of endophytism in the Arabidopsis root mycobiome.</title>
        <authorList>
            <person name="Mesny F."/>
            <person name="Miyauchi S."/>
            <person name="Thiergart T."/>
            <person name="Pickel B."/>
            <person name="Atanasova L."/>
            <person name="Karlsson M."/>
            <person name="Huettel B."/>
            <person name="Barry K.W."/>
            <person name="Haridas S."/>
            <person name="Chen C."/>
            <person name="Bauer D."/>
            <person name="Andreopoulos W."/>
            <person name="Pangilinan J."/>
            <person name="LaButti K."/>
            <person name="Riley R."/>
            <person name="Lipzen A."/>
            <person name="Clum A."/>
            <person name="Drula E."/>
            <person name="Henrissat B."/>
            <person name="Kohler A."/>
            <person name="Grigoriev I.V."/>
            <person name="Martin F.M."/>
            <person name="Hacquard S."/>
        </authorList>
    </citation>
    <scope>NUCLEOTIDE SEQUENCE</scope>
    <source>
        <strain evidence="2">MPI-CAGE-AT-0023</strain>
    </source>
</reference>
<organism evidence="2 3">
    <name type="scientific">Fusarium redolens</name>
    <dbReference type="NCBI Taxonomy" id="48865"/>
    <lineage>
        <taxon>Eukaryota</taxon>
        <taxon>Fungi</taxon>
        <taxon>Dikarya</taxon>
        <taxon>Ascomycota</taxon>
        <taxon>Pezizomycotina</taxon>
        <taxon>Sordariomycetes</taxon>
        <taxon>Hypocreomycetidae</taxon>
        <taxon>Hypocreales</taxon>
        <taxon>Nectriaceae</taxon>
        <taxon>Fusarium</taxon>
        <taxon>Fusarium redolens species complex</taxon>
    </lineage>
</organism>
<keyword evidence="3" id="KW-1185">Reference proteome</keyword>